<feature type="region of interest" description="Disordered" evidence="1">
    <location>
        <begin position="746"/>
        <end position="772"/>
    </location>
</feature>
<dbReference type="Pfam" id="PF20867">
    <property type="entry name" value="UVSSA_N"/>
    <property type="match status" value="1"/>
</dbReference>
<dbReference type="VEuPathDB" id="FungiDB:LCOR_09012.1"/>
<evidence type="ECO:0000313" key="4">
    <source>
        <dbReference type="Proteomes" id="UP000027586"/>
    </source>
</evidence>
<dbReference type="PANTHER" id="PTHR28670:SF1">
    <property type="entry name" value="UV-STIMULATED SCAFFOLD PROTEIN A"/>
    <property type="match status" value="1"/>
</dbReference>
<dbReference type="OrthoDB" id="2157530at2759"/>
<evidence type="ECO:0000313" key="3">
    <source>
        <dbReference type="EMBL" id="CDH58135.1"/>
    </source>
</evidence>
<evidence type="ECO:0000256" key="1">
    <source>
        <dbReference type="SAM" id="MobiDB-lite"/>
    </source>
</evidence>
<dbReference type="GO" id="GO:0009411">
    <property type="term" value="P:response to UV"/>
    <property type="evidence" value="ECO:0007669"/>
    <property type="project" value="InterPro"/>
</dbReference>
<reference evidence="3" key="1">
    <citation type="submission" date="2013-08" db="EMBL/GenBank/DDBJ databases">
        <title>Gene expansion shapes genome architecture in the human pathogen Lichtheimia corymbifera: an evolutionary genomics analysis in the ancient terrestrial Mucorales (Mucoromycotina).</title>
        <authorList>
            <person name="Schwartze V.U."/>
            <person name="Winter S."/>
            <person name="Shelest E."/>
            <person name="Marcet-Houben M."/>
            <person name="Horn F."/>
            <person name="Wehner S."/>
            <person name="Hoffmann K."/>
            <person name="Riege K."/>
            <person name="Sammeth M."/>
            <person name="Nowrousian M."/>
            <person name="Valiante V."/>
            <person name="Linde J."/>
            <person name="Jacobsen I.D."/>
            <person name="Marz M."/>
            <person name="Brakhage A.A."/>
            <person name="Gabaldon T."/>
            <person name="Bocker S."/>
            <person name="Voigt K."/>
        </authorList>
    </citation>
    <scope>NUCLEOTIDE SEQUENCE [LARGE SCALE GENOMIC DNA]</scope>
    <source>
        <strain evidence="3">FSU 9682</strain>
    </source>
</reference>
<dbReference type="GO" id="GO:0000993">
    <property type="term" value="F:RNA polymerase II complex binding"/>
    <property type="evidence" value="ECO:0007669"/>
    <property type="project" value="TreeGrafter"/>
</dbReference>
<gene>
    <name evidence="3" type="ORF">LCOR_09012.1</name>
</gene>
<feature type="domain" description="Heterokaryon incompatibility" evidence="2">
    <location>
        <begin position="61"/>
        <end position="206"/>
    </location>
</feature>
<dbReference type="GO" id="GO:0006283">
    <property type="term" value="P:transcription-coupled nucleotide-excision repair"/>
    <property type="evidence" value="ECO:0007669"/>
    <property type="project" value="TreeGrafter"/>
</dbReference>
<keyword evidence="4" id="KW-1185">Reference proteome</keyword>
<dbReference type="PANTHER" id="PTHR28670">
    <property type="entry name" value="UV-STIMULATED SCAFFOLD PROTEIN A"/>
    <property type="match status" value="1"/>
</dbReference>
<dbReference type="EMBL" id="CBTN010000053">
    <property type="protein sequence ID" value="CDH58135.1"/>
    <property type="molecule type" value="Genomic_DNA"/>
</dbReference>
<evidence type="ECO:0000259" key="2">
    <source>
        <dbReference type="Pfam" id="PF06985"/>
    </source>
</evidence>
<name>A0A068S823_9FUNG</name>
<sequence length="845" mass="97978">MWFSLFNWKSSPPDNSYDALLHHPDFRLVHVADDEKRSMTVIYPSKDTHHLNRLATKQNQFYALSHLWGADAHEHPWYEIGTYIHDREGRPIDPIPMRPEKRETLLALLESKPDSYWWIDVLCTRADMPLVIMGSIYRYCICCYAMVDCLPATMETISGEKLLQMCWDFHYEDPWYRLTIKWSKHVQALGEFLDCRWWQRVWTWQEMALQKDVIIISERSGKRWMDTCIEALQLVHLYKMRAYYHRRTHQDVELEAPDIPLVDRQLMESSLNKISRQIAELFRPRNFADLTVDGYALSSPYAFFKLIESLGNSQRTCMDPVDYVYGVLGFLLWDIPRMNHPDEVWQAFLSQLEDYIARSLEESQCNTPPEWQGFTPTQMSNAAVSLSLFFLCSFLVAMEAQLQPLIKQITETGEWSLDRDMLKKIKSICKRGDANVETAFTIWFAQLKTEHAQIRYSCVQLAEELFQRSHRFRELLADEFPAFLSLTIGIQKRALPPPPNVAAKLKQYALALVKAWHEKYAALYRPLGIGYDYLLHQGFLAQGTSSLASIHASHDNQAQMRAIYQRRMTQIKREMEEHFDLMKENLNSMEGVFDILVPRNESDSIDFDALMKADYESGTTDTGEKYREDILSHGLASNRYKIEIDLSENPLGDVHESEENKVLYEQLRESHRLLINKHLPMLNVWIKSLGRMDHPDRDKLLKQLLSLKTKITEDTLRKSDLLGIEQQQQQQDDEDEDYLEELFEDVPLDGPSNQSSGAASDRKNGGLSTKLPPAQRIFPLAYEPGLEEDVTYNKAAVFPQLPSKSEREGNDEGQDDTSKGKGKARATTMSREELLKKAPVVEVGY</sequence>
<dbReference type="InterPro" id="IPR010730">
    <property type="entry name" value="HET"/>
</dbReference>
<protein>
    <submittedName>
        <fullName evidence="3">Uv-stimulated scaffold protein a</fullName>
    </submittedName>
</protein>
<accession>A0A068S823</accession>
<dbReference type="Proteomes" id="UP000027586">
    <property type="component" value="Unassembled WGS sequence"/>
</dbReference>
<dbReference type="Pfam" id="PF06985">
    <property type="entry name" value="HET"/>
    <property type="match status" value="1"/>
</dbReference>
<dbReference type="GO" id="GO:0005694">
    <property type="term" value="C:chromosome"/>
    <property type="evidence" value="ECO:0007669"/>
    <property type="project" value="TreeGrafter"/>
</dbReference>
<dbReference type="InterPro" id="IPR049408">
    <property type="entry name" value="UVSSA_N_a-solenoid_rpt"/>
</dbReference>
<organism evidence="3 4">
    <name type="scientific">Lichtheimia corymbifera JMRC:FSU:9682</name>
    <dbReference type="NCBI Taxonomy" id="1263082"/>
    <lineage>
        <taxon>Eukaryota</taxon>
        <taxon>Fungi</taxon>
        <taxon>Fungi incertae sedis</taxon>
        <taxon>Mucoromycota</taxon>
        <taxon>Mucoromycotina</taxon>
        <taxon>Mucoromycetes</taxon>
        <taxon>Mucorales</taxon>
        <taxon>Lichtheimiaceae</taxon>
        <taxon>Lichtheimia</taxon>
    </lineage>
</organism>
<dbReference type="InterPro" id="IPR018610">
    <property type="entry name" value="UVSSA"/>
</dbReference>
<feature type="region of interest" description="Disordered" evidence="1">
    <location>
        <begin position="793"/>
        <end position="833"/>
    </location>
</feature>
<dbReference type="STRING" id="1263082.A0A068S823"/>
<proteinExistence type="predicted"/>
<comment type="caution">
    <text evidence="3">The sequence shown here is derived from an EMBL/GenBank/DDBJ whole genome shotgun (WGS) entry which is preliminary data.</text>
</comment>
<dbReference type="AlphaFoldDB" id="A0A068S823"/>